<dbReference type="InterPro" id="IPR003191">
    <property type="entry name" value="Guanylate-bd/ATL_C"/>
</dbReference>
<organism evidence="9 10">
    <name type="scientific">Mesocricetus auratus</name>
    <name type="common">Golden hamster</name>
    <dbReference type="NCBI Taxonomy" id="10036"/>
    <lineage>
        <taxon>Eukaryota</taxon>
        <taxon>Metazoa</taxon>
        <taxon>Chordata</taxon>
        <taxon>Craniata</taxon>
        <taxon>Vertebrata</taxon>
        <taxon>Euteleostomi</taxon>
        <taxon>Mammalia</taxon>
        <taxon>Eutheria</taxon>
        <taxon>Euarchontoglires</taxon>
        <taxon>Glires</taxon>
        <taxon>Rodentia</taxon>
        <taxon>Myomorpha</taxon>
        <taxon>Muroidea</taxon>
        <taxon>Cricetidae</taxon>
        <taxon>Cricetinae</taxon>
        <taxon>Mesocricetus</taxon>
    </lineage>
</organism>
<dbReference type="CDD" id="cd16269">
    <property type="entry name" value="GBP_C"/>
    <property type="match status" value="1"/>
</dbReference>
<dbReference type="PROSITE" id="PS51715">
    <property type="entry name" value="G_GB1_RHD3"/>
    <property type="match status" value="1"/>
</dbReference>
<keyword evidence="1" id="KW-0399">Innate immunity</keyword>
<reference evidence="10" key="1">
    <citation type="submission" date="2025-08" db="UniProtKB">
        <authorList>
            <consortium name="RefSeq"/>
        </authorList>
    </citation>
    <scope>IDENTIFICATION</scope>
    <source>
        <tissue evidence="10">Liver</tissue>
    </source>
</reference>
<dbReference type="Gene3D" id="3.40.50.300">
    <property type="entry name" value="P-loop containing nucleotide triphosphate hydrolases"/>
    <property type="match status" value="1"/>
</dbReference>
<keyword evidence="5" id="KW-0342">GTP-binding</keyword>
<keyword evidence="2" id="KW-0547">Nucleotide-binding</keyword>
<dbReference type="Gene3D" id="1.20.1000.10">
    <property type="entry name" value="Guanylate-binding protein, C-terminal domain"/>
    <property type="match status" value="1"/>
</dbReference>
<feature type="domain" description="GB1/RHD3-type G" evidence="8">
    <location>
        <begin position="35"/>
        <end position="268"/>
    </location>
</feature>
<dbReference type="SUPFAM" id="SSF52540">
    <property type="entry name" value="P-loop containing nucleoside triphosphate hydrolases"/>
    <property type="match status" value="1"/>
</dbReference>
<dbReference type="InterPro" id="IPR027417">
    <property type="entry name" value="P-loop_NTPase"/>
</dbReference>
<evidence type="ECO:0000256" key="6">
    <source>
        <dbReference type="PROSITE-ProRule" id="PRU01052"/>
    </source>
</evidence>
<dbReference type="Pfam" id="PF02841">
    <property type="entry name" value="GBP_C"/>
    <property type="match status" value="1"/>
</dbReference>
<gene>
    <name evidence="10" type="primary">LOC121142250</name>
</gene>
<dbReference type="SUPFAM" id="SSF48340">
    <property type="entry name" value="Interferon-induced guanylate-binding protein 1 (GBP1), C-terminal domain"/>
    <property type="match status" value="1"/>
</dbReference>
<evidence type="ECO:0000256" key="2">
    <source>
        <dbReference type="ARBA" id="ARBA00022741"/>
    </source>
</evidence>
<feature type="region of interest" description="Disordered" evidence="7">
    <location>
        <begin position="636"/>
        <end position="672"/>
    </location>
</feature>
<dbReference type="InterPro" id="IPR030386">
    <property type="entry name" value="G_GB1_RHD3_dom"/>
</dbReference>
<keyword evidence="9" id="KW-1185">Reference proteome</keyword>
<evidence type="ECO:0000256" key="5">
    <source>
        <dbReference type="ARBA" id="ARBA00023134"/>
    </source>
</evidence>
<name>A0ABM2Y0K7_MESAU</name>
<protein>
    <submittedName>
        <fullName evidence="10">Guanylate-binding protein 1-like</fullName>
    </submittedName>
</protein>
<dbReference type="Proteomes" id="UP000886700">
    <property type="component" value="Unplaced"/>
</dbReference>
<evidence type="ECO:0000256" key="1">
    <source>
        <dbReference type="ARBA" id="ARBA00022588"/>
    </source>
</evidence>
<evidence type="ECO:0000313" key="9">
    <source>
        <dbReference type="Proteomes" id="UP000886700"/>
    </source>
</evidence>
<dbReference type="Pfam" id="PF02263">
    <property type="entry name" value="GBP"/>
    <property type="match status" value="1"/>
</dbReference>
<evidence type="ECO:0000256" key="7">
    <source>
        <dbReference type="SAM" id="MobiDB-lite"/>
    </source>
</evidence>
<evidence type="ECO:0000259" key="8">
    <source>
        <dbReference type="PROSITE" id="PS51715"/>
    </source>
</evidence>
<evidence type="ECO:0000256" key="3">
    <source>
        <dbReference type="ARBA" id="ARBA00022801"/>
    </source>
</evidence>
<accession>A0ABM2Y0K7</accession>
<keyword evidence="3" id="KW-0378">Hydrolase</keyword>
<evidence type="ECO:0000256" key="4">
    <source>
        <dbReference type="ARBA" id="ARBA00022859"/>
    </source>
</evidence>
<proteinExistence type="inferred from homology"/>
<dbReference type="InterPro" id="IPR037684">
    <property type="entry name" value="GBP_C"/>
</dbReference>
<dbReference type="InterPro" id="IPR015894">
    <property type="entry name" value="Guanylate-bd_N"/>
</dbReference>
<evidence type="ECO:0000313" key="10">
    <source>
        <dbReference type="RefSeq" id="XP_040607451.1"/>
    </source>
</evidence>
<comment type="similarity">
    <text evidence="6">Belongs to the TRAFAC class dynamin-like GTPase superfamily. GB1/RHD3 GTPase family.</text>
</comment>
<sequence length="672" mass="78369">MAAEVHMPVPMCLIENVNGQLIAKQEALEILSDITQPLVVVAIVGLYCTGKSYLMNKLAGRKTGFSLGSTVQAHTKGIWMWCVPHPQKPDHTLVLLDTEGLGDVQKGGKKNDCWIFALAILLSSTFVYNSMGVINQQDIDQLHYVTELTDRIRSRSSPDQDELEDSEEFVRFFPDFVWVLRDFSLELKVNGKPISADEYLENSLTLIKEMYLPHICINKFPKKKCFVFQWPIQGKKLGELESLLDQDLDSDFVGQVAEFCSYVFSSSKVKTLSGGIKVNGPRLKSLVVTYVNTISSGSLPCIENAILALSHTENEAALQKAIAHYDQKMSKKLQLPTETLQELMNLHRTSEKEAIKIFKENSFKDVNQVFIKQLETVLETKQEEFLKKNLQSSSDCCSALLRDIFSPLEEDVKQGVYYKPGGYNLFIQKTQELKKKYYEEPGKGVQAEEFLQKFLQSKDDVINAILHIDQALTEKEKEIKEEHIKQLTEKMEKAQEQTREMQQKNEQLLQQKEKSHEEHINQLTEKMEKEQSHMREIQQKNEQLLEKKKFHEEYMKHLTENMEETQAQMREMQEKFEQLLQQKMNHEQYMIHFIDEMEKAQVQMREMQQKEEQFLKQKEKCYEEHMEQLTGNLEKAQKHYKEACQKREELQNESRKLQEQRHRLKENSFVKS</sequence>
<dbReference type="PANTHER" id="PTHR10751">
    <property type="entry name" value="GUANYLATE BINDING PROTEIN"/>
    <property type="match status" value="1"/>
</dbReference>
<dbReference type="CDD" id="cd01851">
    <property type="entry name" value="GBP"/>
    <property type="match status" value="1"/>
</dbReference>
<keyword evidence="4" id="KW-0391">Immunity</keyword>
<dbReference type="RefSeq" id="XP_040607451.1">
    <property type="nucleotide sequence ID" value="XM_040751517.1"/>
</dbReference>
<dbReference type="InterPro" id="IPR036543">
    <property type="entry name" value="Guanylate-bd_C_sf"/>
</dbReference>
<dbReference type="GeneID" id="121142250"/>